<evidence type="ECO:0000313" key="2">
    <source>
        <dbReference type="Proteomes" id="UP000824469"/>
    </source>
</evidence>
<sequence length="59" mass="6340">CELVISSGGVTEKLASGLLKPFLSHLKTTEEQIEKGGYSIVLEVASANEISWFTKGTLE</sequence>
<name>A0AA38L065_TAXCH</name>
<organism evidence="1 2">
    <name type="scientific">Taxus chinensis</name>
    <name type="common">Chinese yew</name>
    <name type="synonym">Taxus wallichiana var. chinensis</name>
    <dbReference type="NCBI Taxonomy" id="29808"/>
    <lineage>
        <taxon>Eukaryota</taxon>
        <taxon>Viridiplantae</taxon>
        <taxon>Streptophyta</taxon>
        <taxon>Embryophyta</taxon>
        <taxon>Tracheophyta</taxon>
        <taxon>Spermatophyta</taxon>
        <taxon>Pinopsida</taxon>
        <taxon>Pinidae</taxon>
        <taxon>Conifers II</taxon>
        <taxon>Cupressales</taxon>
        <taxon>Taxaceae</taxon>
        <taxon>Taxus</taxon>
    </lineage>
</organism>
<dbReference type="PANTHER" id="PTHR31008">
    <property type="entry name" value="COP1-INTERACTING PROTEIN-RELATED"/>
    <property type="match status" value="1"/>
</dbReference>
<dbReference type="AlphaFoldDB" id="A0AA38L065"/>
<evidence type="ECO:0000313" key="1">
    <source>
        <dbReference type="EMBL" id="KAH9311464.1"/>
    </source>
</evidence>
<accession>A0AA38L065</accession>
<proteinExistence type="predicted"/>
<dbReference type="OMA" id="NEISWFT"/>
<dbReference type="PANTHER" id="PTHR31008:SF2">
    <property type="entry name" value="COP1-INTERACTING PROTEIN-LIKE PROTEIN"/>
    <property type="match status" value="1"/>
</dbReference>
<protein>
    <submittedName>
        <fullName evidence="1">Uncharacterized protein</fullName>
    </submittedName>
</protein>
<comment type="caution">
    <text evidence="1">The sequence shown here is derived from an EMBL/GenBank/DDBJ whole genome shotgun (WGS) entry which is preliminary data.</text>
</comment>
<reference evidence="1 2" key="1">
    <citation type="journal article" date="2021" name="Nat. Plants">
        <title>The Taxus genome provides insights into paclitaxel biosynthesis.</title>
        <authorList>
            <person name="Xiong X."/>
            <person name="Gou J."/>
            <person name="Liao Q."/>
            <person name="Li Y."/>
            <person name="Zhou Q."/>
            <person name="Bi G."/>
            <person name="Li C."/>
            <person name="Du R."/>
            <person name="Wang X."/>
            <person name="Sun T."/>
            <person name="Guo L."/>
            <person name="Liang H."/>
            <person name="Lu P."/>
            <person name="Wu Y."/>
            <person name="Zhang Z."/>
            <person name="Ro D.K."/>
            <person name="Shang Y."/>
            <person name="Huang S."/>
            <person name="Yan J."/>
        </authorList>
    </citation>
    <scope>NUCLEOTIDE SEQUENCE [LARGE SCALE GENOMIC DNA]</scope>
    <source>
        <strain evidence="1">Ta-2019</strain>
    </source>
</reference>
<feature type="non-terminal residue" evidence="1">
    <location>
        <position position="1"/>
    </location>
</feature>
<gene>
    <name evidence="1" type="ORF">KI387_026499</name>
</gene>
<dbReference type="Proteomes" id="UP000824469">
    <property type="component" value="Unassembled WGS sequence"/>
</dbReference>
<feature type="non-terminal residue" evidence="1">
    <location>
        <position position="59"/>
    </location>
</feature>
<keyword evidence="2" id="KW-1185">Reference proteome</keyword>
<dbReference type="EMBL" id="JAHRHJ020000006">
    <property type="protein sequence ID" value="KAH9311464.1"/>
    <property type="molecule type" value="Genomic_DNA"/>
</dbReference>